<reference evidence="1 2" key="1">
    <citation type="submission" date="2021-07" db="EMBL/GenBank/DDBJ databases">
        <title>The Aristolochia fimbriata genome: insights into angiosperm evolution, floral development and chemical biosynthesis.</title>
        <authorList>
            <person name="Jiao Y."/>
        </authorList>
    </citation>
    <scope>NUCLEOTIDE SEQUENCE [LARGE SCALE GENOMIC DNA]</scope>
    <source>
        <strain evidence="1">IBCAS-2021</strain>
        <tissue evidence="1">Leaf</tissue>
    </source>
</reference>
<protein>
    <submittedName>
        <fullName evidence="1">Uncharacterized protein</fullName>
    </submittedName>
</protein>
<dbReference type="EMBL" id="JAINDJ010000006">
    <property type="protein sequence ID" value="KAG9444523.1"/>
    <property type="molecule type" value="Genomic_DNA"/>
</dbReference>
<comment type="caution">
    <text evidence="1">The sequence shown here is derived from an EMBL/GenBank/DDBJ whole genome shotgun (WGS) entry which is preliminary data.</text>
</comment>
<accession>A0AAV7E770</accession>
<name>A0AAV7E770_ARIFI</name>
<evidence type="ECO:0000313" key="1">
    <source>
        <dbReference type="EMBL" id="KAG9444523.1"/>
    </source>
</evidence>
<dbReference type="Proteomes" id="UP000825729">
    <property type="component" value="Unassembled WGS sequence"/>
</dbReference>
<dbReference type="AlphaFoldDB" id="A0AAV7E770"/>
<keyword evidence="2" id="KW-1185">Reference proteome</keyword>
<evidence type="ECO:0000313" key="2">
    <source>
        <dbReference type="Proteomes" id="UP000825729"/>
    </source>
</evidence>
<organism evidence="1 2">
    <name type="scientific">Aristolochia fimbriata</name>
    <name type="common">White veined hardy Dutchman's pipe vine</name>
    <dbReference type="NCBI Taxonomy" id="158543"/>
    <lineage>
        <taxon>Eukaryota</taxon>
        <taxon>Viridiplantae</taxon>
        <taxon>Streptophyta</taxon>
        <taxon>Embryophyta</taxon>
        <taxon>Tracheophyta</taxon>
        <taxon>Spermatophyta</taxon>
        <taxon>Magnoliopsida</taxon>
        <taxon>Magnoliidae</taxon>
        <taxon>Piperales</taxon>
        <taxon>Aristolochiaceae</taxon>
        <taxon>Aristolochia</taxon>
    </lineage>
</organism>
<gene>
    <name evidence="1" type="ORF">H6P81_015863</name>
</gene>
<proteinExistence type="predicted"/>
<sequence>MVIKQRKNIIRQSAFQTSKFPVDKNKPANKIFSSQSLSQSEQCREAMGCVAHNMTISSVASPTKEQRWHSRADDLRKLPYTLMVSSGGHNVTVRPVEVLGRGKFPPQLLPYITVDPTLGVKGPNDFAMAGFLGNPCDHSRG</sequence>